<organism evidence="1 2">
    <name type="scientific">Floridaenema aerugineum BLCC-F46</name>
    <dbReference type="NCBI Taxonomy" id="3153654"/>
    <lineage>
        <taxon>Bacteria</taxon>
        <taxon>Bacillati</taxon>
        <taxon>Cyanobacteriota</taxon>
        <taxon>Cyanophyceae</taxon>
        <taxon>Oscillatoriophycideae</taxon>
        <taxon>Aerosakkonematales</taxon>
        <taxon>Aerosakkonemataceae</taxon>
        <taxon>Floridanema</taxon>
        <taxon>Floridanema aerugineum</taxon>
    </lineage>
</organism>
<accession>A0ABV4XA28</accession>
<proteinExistence type="predicted"/>
<sequence length="76" mass="7964">MAAAITTTSTTLEGQLFEVANALQASELALPEASRPNRISIAYDTENLGVTISVNFSVNNTVSGSQSTFSPIAYLP</sequence>
<keyword evidence="2" id="KW-1185">Reference proteome</keyword>
<reference evidence="1 2" key="1">
    <citation type="submission" date="2024-09" db="EMBL/GenBank/DDBJ databases">
        <title>Floridaenema gen nov. (Aerosakkonemataceae, Aerosakkonematales ord. nov., Cyanobacteria) from benthic tropical and subtropical fresh waters, with the description of four new species.</title>
        <authorList>
            <person name="Moretto J.A."/>
            <person name="Berthold D.E."/>
            <person name="Lefler F.W."/>
            <person name="Huang I.-S."/>
            <person name="Laughinghouse H. IV."/>
        </authorList>
    </citation>
    <scope>NUCLEOTIDE SEQUENCE [LARGE SCALE GENOMIC DNA]</scope>
    <source>
        <strain evidence="1 2">BLCC-F46</strain>
    </source>
</reference>
<dbReference type="RefSeq" id="WP_413272682.1">
    <property type="nucleotide sequence ID" value="NZ_JBHFNQ010000172.1"/>
</dbReference>
<evidence type="ECO:0000313" key="1">
    <source>
        <dbReference type="EMBL" id="MFB2879645.1"/>
    </source>
</evidence>
<comment type="caution">
    <text evidence="1">The sequence shown here is derived from an EMBL/GenBank/DDBJ whole genome shotgun (WGS) entry which is preliminary data.</text>
</comment>
<gene>
    <name evidence="1" type="ORF">ACE1CC_22540</name>
</gene>
<protein>
    <submittedName>
        <fullName evidence="1">Uncharacterized protein</fullName>
    </submittedName>
</protein>
<dbReference type="Proteomes" id="UP001576774">
    <property type="component" value="Unassembled WGS sequence"/>
</dbReference>
<evidence type="ECO:0000313" key="2">
    <source>
        <dbReference type="Proteomes" id="UP001576774"/>
    </source>
</evidence>
<dbReference type="EMBL" id="JBHFNQ010000172">
    <property type="protein sequence ID" value="MFB2879645.1"/>
    <property type="molecule type" value="Genomic_DNA"/>
</dbReference>
<name>A0ABV4XA28_9CYAN</name>